<feature type="region of interest" description="Disordered" evidence="1">
    <location>
        <begin position="1"/>
        <end position="62"/>
    </location>
</feature>
<dbReference type="Proteomes" id="UP001500064">
    <property type="component" value="Unassembled WGS sequence"/>
</dbReference>
<keyword evidence="3" id="KW-1185">Reference proteome</keyword>
<organism evidence="2 3">
    <name type="scientific">Nonomuraea maheshkhaliensis</name>
    <dbReference type="NCBI Taxonomy" id="419590"/>
    <lineage>
        <taxon>Bacteria</taxon>
        <taxon>Bacillati</taxon>
        <taxon>Actinomycetota</taxon>
        <taxon>Actinomycetes</taxon>
        <taxon>Streptosporangiales</taxon>
        <taxon>Streptosporangiaceae</taxon>
        <taxon>Nonomuraea</taxon>
    </lineage>
</organism>
<evidence type="ECO:0000313" key="3">
    <source>
        <dbReference type="Proteomes" id="UP001500064"/>
    </source>
</evidence>
<feature type="compositionally biased region" description="Basic and acidic residues" evidence="1">
    <location>
        <begin position="24"/>
        <end position="36"/>
    </location>
</feature>
<protein>
    <submittedName>
        <fullName evidence="2">Uncharacterized protein</fullName>
    </submittedName>
</protein>
<name>A0ABP4RHJ3_9ACTN</name>
<proteinExistence type="predicted"/>
<accession>A0ABP4RHJ3</accession>
<feature type="compositionally biased region" description="Basic and acidic residues" evidence="1">
    <location>
        <begin position="45"/>
        <end position="54"/>
    </location>
</feature>
<evidence type="ECO:0000256" key="1">
    <source>
        <dbReference type="SAM" id="MobiDB-lite"/>
    </source>
</evidence>
<evidence type="ECO:0000313" key="2">
    <source>
        <dbReference type="EMBL" id="GAA1644195.1"/>
    </source>
</evidence>
<sequence length="62" mass="6242">MGRAILTTKHETHGQDGQAAGGKGIERGEAFPDDRPGAGMEVDAGGDHGGRLAERGVTSPAS</sequence>
<comment type="caution">
    <text evidence="2">The sequence shown here is derived from an EMBL/GenBank/DDBJ whole genome shotgun (WGS) entry which is preliminary data.</text>
</comment>
<gene>
    <name evidence="2" type="ORF">GCM10009733_046600</name>
</gene>
<dbReference type="EMBL" id="BAAAMU010000033">
    <property type="protein sequence ID" value="GAA1644195.1"/>
    <property type="molecule type" value="Genomic_DNA"/>
</dbReference>
<reference evidence="3" key="1">
    <citation type="journal article" date="2019" name="Int. J. Syst. Evol. Microbiol.">
        <title>The Global Catalogue of Microorganisms (GCM) 10K type strain sequencing project: providing services to taxonomists for standard genome sequencing and annotation.</title>
        <authorList>
            <consortium name="The Broad Institute Genomics Platform"/>
            <consortium name="The Broad Institute Genome Sequencing Center for Infectious Disease"/>
            <person name="Wu L."/>
            <person name="Ma J."/>
        </authorList>
    </citation>
    <scope>NUCLEOTIDE SEQUENCE [LARGE SCALE GENOMIC DNA]</scope>
    <source>
        <strain evidence="3">JCM 13929</strain>
    </source>
</reference>